<dbReference type="GO" id="GO:0009279">
    <property type="term" value="C:cell outer membrane"/>
    <property type="evidence" value="ECO:0007669"/>
    <property type="project" value="UniProtKB-SubCell"/>
</dbReference>
<keyword evidence="2 11" id="KW-0813">Transport</keyword>
<dbReference type="InterPro" id="IPR039426">
    <property type="entry name" value="TonB-dep_rcpt-like"/>
</dbReference>
<dbReference type="InterPro" id="IPR000531">
    <property type="entry name" value="Beta-barrel_TonB"/>
</dbReference>
<keyword evidence="17" id="KW-1185">Reference proteome</keyword>
<sequence length="717" mass="79860">MNKRVSGYFAPSILASAIALSFSLPVYAQQQESAKDHNDIETIEVTARGRVETIQSVPDSVTAFSADDIESARITNIRDVANLTPNLTALDNFRPGLARINIRGLITPQVGDPPLAFVVDGVTASDIEFINQDLVDIERIEVMRGAQGALYGRGAVGGAILITTKQPYEDLEGTIKGSIGNGNTYELNGVLSGSLNEQDTAYFRIGGYSKSTDGLINNTFLDEEADYLDEESIFGQLHFELFDATTVSLKSRFTTSDAGFAYYQGVTENSVEDFSIETSQNIRNNDVRDVKEFSAKLSHDFTFATLDLISAYHSSENEHFYDGDYSADPTYEEDEFGFILRAPFGTEGLFDVESVTVEARLTSLTDGDLRWAVSSFYQDKERDNTINFFDDLLGDVPLARSDFSNDLIYLTIADINSSEAWAIAGQVNYDVTDKLELTGALRYDYDDRQSFDPNFKDETIANKDFSQWQPKATLAYQLNPDLLIYTGYSKGFRSGGFNEPAPGIDRVYDKETSDSYELGFKSTLFDGMATLNGALFAIDQTNAQITQFNVDTFTLENLAIDEVMTQGLELELALNLTDNLDLQLSGGWIDSEIKAFSRRPELEGRSQVWVSDFNYAMSLNHSIVISENWSLNSRADVQMLGPRYFDIEAPEIESSTNTFLNANIGLVSDQWAIQLYAKNLTDERTIEDNFFYGDGVTEFARLPNKPRSYGVEVTYSF</sequence>
<dbReference type="AlphaFoldDB" id="A0A5R9IF72"/>
<keyword evidence="6" id="KW-0408">Iron</keyword>
<evidence type="ECO:0000256" key="12">
    <source>
        <dbReference type="RuleBase" id="RU003357"/>
    </source>
</evidence>
<feature type="domain" description="TonB-dependent receptor-like beta-barrel" evidence="14">
    <location>
        <begin position="250"/>
        <end position="680"/>
    </location>
</feature>
<dbReference type="GO" id="GO:0006826">
    <property type="term" value="P:iron ion transport"/>
    <property type="evidence" value="ECO:0007669"/>
    <property type="project" value="UniProtKB-KW"/>
</dbReference>
<dbReference type="SUPFAM" id="SSF56935">
    <property type="entry name" value="Porins"/>
    <property type="match status" value="1"/>
</dbReference>
<evidence type="ECO:0000256" key="1">
    <source>
        <dbReference type="ARBA" id="ARBA00004571"/>
    </source>
</evidence>
<feature type="signal peptide" evidence="13">
    <location>
        <begin position="1"/>
        <end position="28"/>
    </location>
</feature>
<feature type="domain" description="TonB-dependent receptor plug" evidence="15">
    <location>
        <begin position="54"/>
        <end position="159"/>
    </location>
</feature>
<reference evidence="16 17" key="1">
    <citation type="submission" date="2019-05" db="EMBL/GenBank/DDBJ databases">
        <title>Genome sequences of Thalassotalea litorea 1K03283.</title>
        <authorList>
            <person name="Zhang D."/>
        </authorList>
    </citation>
    <scope>NUCLEOTIDE SEQUENCE [LARGE SCALE GENOMIC DNA]</scope>
    <source>
        <strain evidence="16 17">MCCC 1K03283</strain>
    </source>
</reference>
<evidence type="ECO:0000256" key="4">
    <source>
        <dbReference type="ARBA" id="ARBA00022496"/>
    </source>
</evidence>
<feature type="chain" id="PRO_5024400496" evidence="13">
    <location>
        <begin position="29"/>
        <end position="717"/>
    </location>
</feature>
<name>A0A5R9IF72_9GAMM</name>
<comment type="caution">
    <text evidence="16">The sequence shown here is derived from an EMBL/GenBank/DDBJ whole genome shotgun (WGS) entry which is preliminary data.</text>
</comment>
<keyword evidence="8 12" id="KW-0798">TonB box</keyword>
<dbReference type="RefSeq" id="WP_138320437.1">
    <property type="nucleotide sequence ID" value="NZ_VCBC01000012.1"/>
</dbReference>
<keyword evidence="13" id="KW-0732">Signal</keyword>
<evidence type="ECO:0000256" key="9">
    <source>
        <dbReference type="ARBA" id="ARBA00023136"/>
    </source>
</evidence>
<dbReference type="InterPro" id="IPR012910">
    <property type="entry name" value="Plug_dom"/>
</dbReference>
<dbReference type="Pfam" id="PF00593">
    <property type="entry name" value="TonB_dep_Rec_b-barrel"/>
    <property type="match status" value="1"/>
</dbReference>
<evidence type="ECO:0000256" key="10">
    <source>
        <dbReference type="ARBA" id="ARBA00023237"/>
    </source>
</evidence>
<keyword evidence="16" id="KW-0675">Receptor</keyword>
<evidence type="ECO:0000313" key="16">
    <source>
        <dbReference type="EMBL" id="TLU64154.1"/>
    </source>
</evidence>
<evidence type="ECO:0000256" key="8">
    <source>
        <dbReference type="ARBA" id="ARBA00023077"/>
    </source>
</evidence>
<keyword evidence="7" id="KW-0406">Ion transport</keyword>
<protein>
    <submittedName>
        <fullName evidence="16">TonB-dependent receptor</fullName>
    </submittedName>
</protein>
<evidence type="ECO:0000256" key="2">
    <source>
        <dbReference type="ARBA" id="ARBA00022448"/>
    </source>
</evidence>
<dbReference type="PANTHER" id="PTHR32552">
    <property type="entry name" value="FERRICHROME IRON RECEPTOR-RELATED"/>
    <property type="match status" value="1"/>
</dbReference>
<keyword evidence="5 11" id="KW-0812">Transmembrane</keyword>
<keyword evidence="4" id="KW-0410">Iron transport</keyword>
<dbReference type="PROSITE" id="PS52016">
    <property type="entry name" value="TONB_DEPENDENT_REC_3"/>
    <property type="match status" value="1"/>
</dbReference>
<evidence type="ECO:0000313" key="17">
    <source>
        <dbReference type="Proteomes" id="UP000307790"/>
    </source>
</evidence>
<dbReference type="Proteomes" id="UP000307790">
    <property type="component" value="Unassembled WGS sequence"/>
</dbReference>
<gene>
    <name evidence="16" type="ORF">FE810_12670</name>
</gene>
<evidence type="ECO:0000256" key="13">
    <source>
        <dbReference type="SAM" id="SignalP"/>
    </source>
</evidence>
<organism evidence="16 17">
    <name type="scientific">Thalassotalea litorea</name>
    <dbReference type="NCBI Taxonomy" id="2020715"/>
    <lineage>
        <taxon>Bacteria</taxon>
        <taxon>Pseudomonadati</taxon>
        <taxon>Pseudomonadota</taxon>
        <taxon>Gammaproteobacteria</taxon>
        <taxon>Alteromonadales</taxon>
        <taxon>Colwelliaceae</taxon>
        <taxon>Thalassotalea</taxon>
    </lineage>
</organism>
<proteinExistence type="inferred from homology"/>
<dbReference type="CDD" id="cd01347">
    <property type="entry name" value="ligand_gated_channel"/>
    <property type="match status" value="1"/>
</dbReference>
<evidence type="ECO:0000256" key="6">
    <source>
        <dbReference type="ARBA" id="ARBA00023004"/>
    </source>
</evidence>
<dbReference type="EMBL" id="VCBC01000012">
    <property type="protein sequence ID" value="TLU64154.1"/>
    <property type="molecule type" value="Genomic_DNA"/>
</dbReference>
<keyword evidence="10 11" id="KW-0998">Cell outer membrane</keyword>
<dbReference type="PANTHER" id="PTHR32552:SF81">
    <property type="entry name" value="TONB-DEPENDENT OUTER MEMBRANE RECEPTOR"/>
    <property type="match status" value="1"/>
</dbReference>
<dbReference type="Pfam" id="PF07715">
    <property type="entry name" value="Plug"/>
    <property type="match status" value="1"/>
</dbReference>
<comment type="subcellular location">
    <subcellularLocation>
        <location evidence="1 11">Cell outer membrane</location>
        <topology evidence="1 11">Multi-pass membrane protein</topology>
    </subcellularLocation>
</comment>
<evidence type="ECO:0000256" key="7">
    <source>
        <dbReference type="ARBA" id="ARBA00023065"/>
    </source>
</evidence>
<comment type="similarity">
    <text evidence="11 12">Belongs to the TonB-dependent receptor family.</text>
</comment>
<evidence type="ECO:0000256" key="5">
    <source>
        <dbReference type="ARBA" id="ARBA00022692"/>
    </source>
</evidence>
<evidence type="ECO:0000259" key="14">
    <source>
        <dbReference type="Pfam" id="PF00593"/>
    </source>
</evidence>
<accession>A0A5R9IF72</accession>
<keyword evidence="9 11" id="KW-0472">Membrane</keyword>
<keyword evidence="3 11" id="KW-1134">Transmembrane beta strand</keyword>
<dbReference type="Gene3D" id="2.40.170.20">
    <property type="entry name" value="TonB-dependent receptor, beta-barrel domain"/>
    <property type="match status" value="1"/>
</dbReference>
<dbReference type="OrthoDB" id="127311at2"/>
<evidence type="ECO:0000256" key="11">
    <source>
        <dbReference type="PROSITE-ProRule" id="PRU01360"/>
    </source>
</evidence>
<dbReference type="InterPro" id="IPR036942">
    <property type="entry name" value="Beta-barrel_TonB_sf"/>
</dbReference>
<evidence type="ECO:0000259" key="15">
    <source>
        <dbReference type="Pfam" id="PF07715"/>
    </source>
</evidence>
<evidence type="ECO:0000256" key="3">
    <source>
        <dbReference type="ARBA" id="ARBA00022452"/>
    </source>
</evidence>